<evidence type="ECO:0000256" key="8">
    <source>
        <dbReference type="ARBA" id="ARBA00022692"/>
    </source>
</evidence>
<comment type="similarity">
    <text evidence="4 18 19">Belongs to the CDP-alcohol phosphatidyltransferase class-I family.</text>
</comment>
<dbReference type="AlphaFoldDB" id="A0A5J4P4B2"/>
<evidence type="ECO:0000256" key="2">
    <source>
        <dbReference type="ARBA" id="ARBA00001946"/>
    </source>
</evidence>
<dbReference type="InterPro" id="IPR048254">
    <property type="entry name" value="CDP_ALCOHOL_P_TRANSF_CS"/>
</dbReference>
<evidence type="ECO:0000313" key="22">
    <source>
        <dbReference type="Proteomes" id="UP000324629"/>
    </source>
</evidence>
<evidence type="ECO:0000256" key="3">
    <source>
        <dbReference type="ARBA" id="ARBA00004141"/>
    </source>
</evidence>
<dbReference type="Pfam" id="PF01066">
    <property type="entry name" value="CDP-OH_P_transf"/>
    <property type="match status" value="1"/>
</dbReference>
<feature type="transmembrane region" description="Helical" evidence="20">
    <location>
        <begin position="12"/>
        <end position="33"/>
    </location>
</feature>
<comment type="cofactor">
    <cofactor evidence="1">
        <name>Mn(2+)</name>
        <dbReference type="ChEBI" id="CHEBI:29035"/>
    </cofactor>
</comment>
<keyword evidence="12 18" id="KW-0443">Lipid metabolism</keyword>
<dbReference type="InterPro" id="IPR014387">
    <property type="entry name" value="CDP_diag_ino_3_P_euk"/>
</dbReference>
<dbReference type="GO" id="GO:0005794">
    <property type="term" value="C:Golgi apparatus"/>
    <property type="evidence" value="ECO:0007669"/>
    <property type="project" value="TreeGrafter"/>
</dbReference>
<dbReference type="GO" id="GO:0016020">
    <property type="term" value="C:membrane"/>
    <property type="evidence" value="ECO:0007669"/>
    <property type="project" value="UniProtKB-SubCell"/>
</dbReference>
<comment type="caution">
    <text evidence="21">The sequence shown here is derived from an EMBL/GenBank/DDBJ whole genome shotgun (WGS) entry which is preliminary data.</text>
</comment>
<keyword evidence="11 20" id="KW-1133">Transmembrane helix</keyword>
<evidence type="ECO:0000256" key="11">
    <source>
        <dbReference type="ARBA" id="ARBA00022989"/>
    </source>
</evidence>
<feature type="transmembrane region" description="Helical" evidence="20">
    <location>
        <begin position="167"/>
        <end position="187"/>
    </location>
</feature>
<keyword evidence="10" id="KW-0460">Magnesium</keyword>
<feature type="transmembrane region" description="Helical" evidence="20">
    <location>
        <begin position="81"/>
        <end position="103"/>
    </location>
</feature>
<keyword evidence="6 18" id="KW-0444">Lipid biosynthesis</keyword>
<accession>A0A5J4P4B2</accession>
<reference evidence="21 22" key="1">
    <citation type="journal article" date="2019" name="Gigascience">
        <title>Whole-genome sequence of the oriental lung fluke Paragonimus westermani.</title>
        <authorList>
            <person name="Oey H."/>
            <person name="Zakrzewski M."/>
            <person name="Narain K."/>
            <person name="Devi K.R."/>
            <person name="Agatsuma T."/>
            <person name="Nawaratna S."/>
            <person name="Gobert G.N."/>
            <person name="Jones M.K."/>
            <person name="Ragan M.A."/>
            <person name="McManus D.P."/>
            <person name="Krause L."/>
        </authorList>
    </citation>
    <scope>NUCLEOTIDE SEQUENCE [LARGE SCALE GENOMIC DNA]</scope>
    <source>
        <strain evidence="21 22">IND2009</strain>
    </source>
</reference>
<dbReference type="InterPro" id="IPR043130">
    <property type="entry name" value="CDP-OH_PTrfase_TM_dom"/>
</dbReference>
<dbReference type="PANTHER" id="PTHR15362">
    <property type="entry name" value="PHOSPHATIDYLINOSITOL SYNTHASE"/>
    <property type="match status" value="1"/>
</dbReference>
<organism evidence="21 22">
    <name type="scientific">Paragonimus westermani</name>
    <dbReference type="NCBI Taxonomy" id="34504"/>
    <lineage>
        <taxon>Eukaryota</taxon>
        <taxon>Metazoa</taxon>
        <taxon>Spiralia</taxon>
        <taxon>Lophotrochozoa</taxon>
        <taxon>Platyhelminthes</taxon>
        <taxon>Trematoda</taxon>
        <taxon>Digenea</taxon>
        <taxon>Plagiorchiida</taxon>
        <taxon>Troglotremata</taxon>
        <taxon>Troglotrematidae</taxon>
        <taxon>Paragonimus</taxon>
    </lineage>
</organism>
<keyword evidence="16 18" id="KW-1208">Phospholipid metabolism</keyword>
<keyword evidence="14 18" id="KW-0594">Phospholipid biosynthesis</keyword>
<proteinExistence type="inferred from homology"/>
<comment type="catalytic activity">
    <reaction evidence="18">
        <text>a CDP-1,2-diacyl-sn-glycerol + myo-inositol = a 1,2-diacyl-sn-glycero-3-phospho-(1D-myo-inositol) + CMP + H(+)</text>
        <dbReference type="Rhea" id="RHEA:11580"/>
        <dbReference type="ChEBI" id="CHEBI:15378"/>
        <dbReference type="ChEBI" id="CHEBI:17268"/>
        <dbReference type="ChEBI" id="CHEBI:57880"/>
        <dbReference type="ChEBI" id="CHEBI:58332"/>
        <dbReference type="ChEBI" id="CHEBI:60377"/>
        <dbReference type="EC" id="2.7.8.11"/>
    </reaction>
</comment>
<keyword evidence="22" id="KW-1185">Reference proteome</keyword>
<evidence type="ECO:0000256" key="6">
    <source>
        <dbReference type="ARBA" id="ARBA00022516"/>
    </source>
</evidence>
<evidence type="ECO:0000256" key="9">
    <source>
        <dbReference type="ARBA" id="ARBA00022723"/>
    </source>
</evidence>
<dbReference type="PANTHER" id="PTHR15362:SF4">
    <property type="entry name" value="CDP-DIACYLGLYCEROL--INOSITOL 3-PHOSPHATIDYLTRANSFERASE"/>
    <property type="match status" value="1"/>
</dbReference>
<evidence type="ECO:0000256" key="12">
    <source>
        <dbReference type="ARBA" id="ARBA00023098"/>
    </source>
</evidence>
<dbReference type="InterPro" id="IPR000462">
    <property type="entry name" value="CDP-OH_P_trans"/>
</dbReference>
<keyword evidence="7 18" id="KW-0808">Transferase</keyword>
<protein>
    <recommendedName>
        <fullName evidence="17 18">CDP-diacylglycerol--inositol 3-phosphatidyltransferase</fullName>
        <ecNumber evidence="5 18">2.7.8.11</ecNumber>
    </recommendedName>
</protein>
<dbReference type="Proteomes" id="UP000324629">
    <property type="component" value="Unassembled WGS sequence"/>
</dbReference>
<keyword evidence="13 18" id="KW-0472">Membrane</keyword>
<keyword evidence="15" id="KW-0464">Manganese</keyword>
<evidence type="ECO:0000256" key="16">
    <source>
        <dbReference type="ARBA" id="ARBA00023264"/>
    </source>
</evidence>
<evidence type="ECO:0000256" key="17">
    <source>
        <dbReference type="ARBA" id="ARBA00070582"/>
    </source>
</evidence>
<dbReference type="FunFam" id="1.20.120.1760:FF:000003">
    <property type="entry name" value="CDP-diacylglycerol--inositol 3-phosphatidyltransferase"/>
    <property type="match status" value="1"/>
</dbReference>
<evidence type="ECO:0000256" key="4">
    <source>
        <dbReference type="ARBA" id="ARBA00010441"/>
    </source>
</evidence>
<dbReference type="EMBL" id="QNGE01000001">
    <property type="protein sequence ID" value="KAA3682529.1"/>
    <property type="molecule type" value="Genomic_DNA"/>
</dbReference>
<feature type="transmembrane region" description="Helical" evidence="20">
    <location>
        <begin position="39"/>
        <end position="60"/>
    </location>
</feature>
<comment type="cofactor">
    <cofactor evidence="2">
        <name>Mg(2+)</name>
        <dbReference type="ChEBI" id="CHEBI:18420"/>
    </cofactor>
</comment>
<gene>
    <name evidence="21" type="ORF">DEA37_0003483</name>
</gene>
<evidence type="ECO:0000256" key="18">
    <source>
        <dbReference type="PIRNR" id="PIRNR000848"/>
    </source>
</evidence>
<comment type="subcellular location">
    <subcellularLocation>
        <location evidence="3">Membrane</location>
        <topology evidence="3">Multi-pass membrane protein</topology>
    </subcellularLocation>
</comment>
<feature type="transmembrane region" description="Helical" evidence="20">
    <location>
        <begin position="142"/>
        <end position="160"/>
    </location>
</feature>
<dbReference type="EC" id="2.7.8.11" evidence="5 18"/>
<dbReference type="PIRSF" id="PIRSF000848">
    <property type="entry name" value="CDP_diag_ino_3_P"/>
    <property type="match status" value="1"/>
</dbReference>
<evidence type="ECO:0000256" key="7">
    <source>
        <dbReference type="ARBA" id="ARBA00022679"/>
    </source>
</evidence>
<dbReference type="GO" id="GO:0006661">
    <property type="term" value="P:phosphatidylinositol biosynthetic process"/>
    <property type="evidence" value="ECO:0007669"/>
    <property type="project" value="TreeGrafter"/>
</dbReference>
<keyword evidence="8 20" id="KW-0812">Transmembrane</keyword>
<dbReference type="GO" id="GO:0003881">
    <property type="term" value="F:CDP-diacylglycerol-inositol 3-phosphatidyltransferase activity"/>
    <property type="evidence" value="ECO:0007669"/>
    <property type="project" value="UniProtKB-UniRule"/>
</dbReference>
<sequence length="218" mass="24290">MPTSKNRSILLFVPNILGYGRLILLVLSCWFMTSNWQLTVVTYFLSGIMDAFDGYAARLLKQSTQFGAMLDMLVDRCATMCLLACLSCFYPAYVFVFQMSMLIDISSHWLHVHTSILGGRQSHKCCDLGSNPILRFYYQNKVVLFLMCAGNELFYSCLYIRHFLSGPLVFGGGLFTLLAVLTAPVAFTKFTINVLQLGAAAVNLAGIDEATRPKKSTD</sequence>
<evidence type="ECO:0000313" key="21">
    <source>
        <dbReference type="EMBL" id="KAA3682529.1"/>
    </source>
</evidence>
<evidence type="ECO:0000256" key="19">
    <source>
        <dbReference type="RuleBase" id="RU003750"/>
    </source>
</evidence>
<dbReference type="GO" id="GO:0046872">
    <property type="term" value="F:metal ion binding"/>
    <property type="evidence" value="ECO:0007669"/>
    <property type="project" value="UniProtKB-KW"/>
</dbReference>
<dbReference type="Gene3D" id="1.20.120.1760">
    <property type="match status" value="1"/>
</dbReference>
<evidence type="ECO:0000256" key="10">
    <source>
        <dbReference type="ARBA" id="ARBA00022842"/>
    </source>
</evidence>
<evidence type="ECO:0000256" key="14">
    <source>
        <dbReference type="ARBA" id="ARBA00023209"/>
    </source>
</evidence>
<evidence type="ECO:0000256" key="5">
    <source>
        <dbReference type="ARBA" id="ARBA00013212"/>
    </source>
</evidence>
<evidence type="ECO:0000256" key="20">
    <source>
        <dbReference type="SAM" id="Phobius"/>
    </source>
</evidence>
<evidence type="ECO:0000256" key="13">
    <source>
        <dbReference type="ARBA" id="ARBA00023136"/>
    </source>
</evidence>
<keyword evidence="9" id="KW-0479">Metal-binding</keyword>
<evidence type="ECO:0000256" key="1">
    <source>
        <dbReference type="ARBA" id="ARBA00001936"/>
    </source>
</evidence>
<name>A0A5J4P4B2_9TREM</name>
<evidence type="ECO:0000256" key="15">
    <source>
        <dbReference type="ARBA" id="ARBA00023211"/>
    </source>
</evidence>
<dbReference type="PROSITE" id="PS00379">
    <property type="entry name" value="CDP_ALCOHOL_P_TRANSF"/>
    <property type="match status" value="1"/>
</dbReference>